<sequence>MVALDLHGDLSVAIVSRLSLPERDRIVAVDVAQRPVPGIDVLARGPREGDDRSAAHLVAALKRLTPDGEAMYWGFRLERIFDTFVRLAQEQSGSLVDLADLLSNPDRREAARLATQRPELAGFLEELGPLLKRQPDFLWSAATRLSKITLVPELRELLAPSDHAVSIPSVLADRRSLLVRLSFAQLGPEAAALAGTLLLARIYLGIAARSPGDGTGAPVLLLLDEAQGFSPPLLAEVLTEGRKFGVRAIVSTQFPSRLGREAREAATGAVGAHLSFRVPRSGAVGTARWLGLSTRDAPEQLATLPIGEAIAIDSGTGRAGSTVLVSNPPEPDPAAWLETVRRTQRAYGVAFDTTESTPQGPDLASERLLLAVLAASEQGRPLPPEEVVGRALELPGSSPDAARLLDRWTQIERRRWIERTEEGCRLTPSGERILGLGAPTGAVRESAEHRALLLAAFRIFARKGHRLEIVRQGRFDTTLPDARLRLLADPLQRRPPSELAVAIDRARTEWAWRFFHGKNVHVEAEVSGALRRERIRHGLRKAARHDAFALFLVSDALRARRVRAVLREEGVGIDRAQVWTLAGCAVRSGGGQSIDGSAPWERRCVRSSPSTFPRPPRSPRASGRSRHRITSRCVFFADLPAASVPAVVDALSEVARESAPFSITIEGIGAFPSPRDPKVVWRGITDGREALIDLVANLDRRLSRVGFPSEDRPFVPHLTWFRVRSDVERAIAREVLASVGDRARSPFFVRAIALRKARSLETGPSTARSRARSWEATPNPPEAGPPARSSRFIVRAVAPGDGPHRPPTRHAAAPGRCSDRRERRGRDRNSLARTTPPGPARPRTRAAGPGPSVRPRCPRAIRPARLRGLARWSSTLAGAGTARGLVGIDGRRRQPACDAGSGRAGRVHREHGATTAGSDRPRASSTAGRSSRGAVPRGAPGRGEWRRALA</sequence>
<dbReference type="InterPro" id="IPR004175">
    <property type="entry name" value="RNA_CPDase"/>
</dbReference>
<evidence type="ECO:0000256" key="1">
    <source>
        <dbReference type="ARBA" id="ARBA00022801"/>
    </source>
</evidence>
<feature type="region of interest" description="Disordered" evidence="2">
    <location>
        <begin position="892"/>
        <end position="950"/>
    </location>
</feature>
<feature type="region of interest" description="Disordered" evidence="2">
    <location>
        <begin position="759"/>
        <end position="862"/>
    </location>
</feature>
<feature type="non-terminal residue" evidence="3">
    <location>
        <position position="950"/>
    </location>
</feature>
<proteinExistence type="predicted"/>
<dbReference type="Pfam" id="PF13563">
    <property type="entry name" value="2_5_RNA_ligase2"/>
    <property type="match status" value="1"/>
</dbReference>
<dbReference type="NCBIfam" id="TIGR02258">
    <property type="entry name" value="2_5_ligase"/>
    <property type="match status" value="1"/>
</dbReference>
<dbReference type="EMBL" id="AUZY01008990">
    <property type="protein sequence ID" value="EQD44090.1"/>
    <property type="molecule type" value="Genomic_DNA"/>
</dbReference>
<dbReference type="AlphaFoldDB" id="T1APW8"/>
<feature type="compositionally biased region" description="Basic and acidic residues" evidence="2">
    <location>
        <begin position="817"/>
        <end position="830"/>
    </location>
</feature>
<dbReference type="Gene3D" id="3.90.1140.10">
    <property type="entry name" value="Cyclic phosphodiesterase"/>
    <property type="match status" value="1"/>
</dbReference>
<dbReference type="PANTHER" id="PTHR35561">
    <property type="entry name" value="RNA 2',3'-CYCLIC PHOSPHODIESTERASE"/>
    <property type="match status" value="1"/>
</dbReference>
<dbReference type="InterPro" id="IPR009097">
    <property type="entry name" value="Cyclic_Pdiesterase"/>
</dbReference>
<reference evidence="3" key="1">
    <citation type="submission" date="2013-08" db="EMBL/GenBank/DDBJ databases">
        <authorList>
            <person name="Mendez C."/>
            <person name="Richter M."/>
            <person name="Ferrer M."/>
            <person name="Sanchez J."/>
        </authorList>
    </citation>
    <scope>NUCLEOTIDE SEQUENCE</scope>
</reference>
<dbReference type="PANTHER" id="PTHR35561:SF1">
    <property type="entry name" value="RNA 2',3'-CYCLIC PHOSPHODIESTERASE"/>
    <property type="match status" value="1"/>
</dbReference>
<keyword evidence="1" id="KW-0378">Hydrolase</keyword>
<gene>
    <name evidence="3" type="ORF">B1B_13648</name>
</gene>
<feature type="compositionally biased region" description="Low complexity" evidence="2">
    <location>
        <begin position="923"/>
        <end position="939"/>
    </location>
</feature>
<feature type="region of interest" description="Disordered" evidence="2">
    <location>
        <begin position="605"/>
        <end position="625"/>
    </location>
</feature>
<dbReference type="Gene3D" id="3.40.50.300">
    <property type="entry name" value="P-loop containing nucleotide triphosphate hydrolases"/>
    <property type="match status" value="1"/>
</dbReference>
<evidence type="ECO:0000256" key="2">
    <source>
        <dbReference type="SAM" id="MobiDB-lite"/>
    </source>
</evidence>
<dbReference type="GO" id="GO:0008664">
    <property type="term" value="F:RNA 2',3'-cyclic 3'-phosphodiesterase activity"/>
    <property type="evidence" value="ECO:0007669"/>
    <property type="project" value="InterPro"/>
</dbReference>
<reference evidence="3" key="2">
    <citation type="journal article" date="2014" name="ISME J.">
        <title>Microbial stratification in low pH oxic and suboxic macroscopic growths along an acid mine drainage.</title>
        <authorList>
            <person name="Mendez-Garcia C."/>
            <person name="Mesa V."/>
            <person name="Sprenger R.R."/>
            <person name="Richter M."/>
            <person name="Diez M.S."/>
            <person name="Solano J."/>
            <person name="Bargiela R."/>
            <person name="Golyshina O.V."/>
            <person name="Manteca A."/>
            <person name="Ramos J.L."/>
            <person name="Gallego J.R."/>
            <person name="Llorente I."/>
            <person name="Martins Dos Santos V.A."/>
            <person name="Jensen O.N."/>
            <person name="Pelaez A.I."/>
            <person name="Sanchez J."/>
            <person name="Ferrer M."/>
        </authorList>
    </citation>
    <scope>NUCLEOTIDE SEQUENCE</scope>
</reference>
<organism evidence="3">
    <name type="scientific">mine drainage metagenome</name>
    <dbReference type="NCBI Taxonomy" id="410659"/>
    <lineage>
        <taxon>unclassified sequences</taxon>
        <taxon>metagenomes</taxon>
        <taxon>ecological metagenomes</taxon>
    </lineage>
</organism>
<evidence type="ECO:0000313" key="3">
    <source>
        <dbReference type="EMBL" id="EQD44090.1"/>
    </source>
</evidence>
<feature type="compositionally biased region" description="Low complexity" evidence="2">
    <location>
        <begin position="845"/>
        <end position="855"/>
    </location>
</feature>
<accession>T1APW8</accession>
<protein>
    <submittedName>
        <fullName evidence="3">Phosphoesterase, HXTX domain protein</fullName>
    </submittedName>
</protein>
<name>T1APW8_9ZZZZ</name>
<dbReference type="InterPro" id="IPR027417">
    <property type="entry name" value="P-loop_NTPase"/>
</dbReference>
<comment type="caution">
    <text evidence="3">The sequence shown here is derived from an EMBL/GenBank/DDBJ whole genome shotgun (WGS) entry which is preliminary data.</text>
</comment>
<dbReference type="SUPFAM" id="SSF55144">
    <property type="entry name" value="LigT-like"/>
    <property type="match status" value="1"/>
</dbReference>
<dbReference type="SUPFAM" id="SSF52540">
    <property type="entry name" value="P-loop containing nucleoside triphosphate hydrolases"/>
    <property type="match status" value="1"/>
</dbReference>
<dbReference type="GO" id="GO:0004113">
    <property type="term" value="F:2',3'-cyclic-nucleotide 3'-phosphodiesterase activity"/>
    <property type="evidence" value="ECO:0007669"/>
    <property type="project" value="InterPro"/>
</dbReference>